<protein>
    <submittedName>
        <fullName evidence="2">Uncharacterized protein</fullName>
    </submittedName>
</protein>
<keyword evidence="3" id="KW-1185">Reference proteome</keyword>
<feature type="transmembrane region" description="Helical" evidence="1">
    <location>
        <begin position="63"/>
        <end position="82"/>
    </location>
</feature>
<name>A0A8E2JJQ2_9PEZI</name>
<organism evidence="2 3">
    <name type="scientific">Lepidopterella palustris CBS 459.81</name>
    <dbReference type="NCBI Taxonomy" id="1314670"/>
    <lineage>
        <taxon>Eukaryota</taxon>
        <taxon>Fungi</taxon>
        <taxon>Dikarya</taxon>
        <taxon>Ascomycota</taxon>
        <taxon>Pezizomycotina</taxon>
        <taxon>Dothideomycetes</taxon>
        <taxon>Pleosporomycetidae</taxon>
        <taxon>Mytilinidiales</taxon>
        <taxon>Argynnaceae</taxon>
        <taxon>Lepidopterella</taxon>
    </lineage>
</organism>
<sequence length="88" mass="9642">MSVRVGRKWLRGRPALRILACQARFCRLSKSALPTASATPLSAPPPPQLPLHKISSPVRRVSGVLNLSTLVFLFFPILAFIYPSGTFP</sequence>
<evidence type="ECO:0000256" key="1">
    <source>
        <dbReference type="SAM" id="Phobius"/>
    </source>
</evidence>
<reference evidence="2 3" key="1">
    <citation type="journal article" date="2016" name="Nat. Commun.">
        <title>Ectomycorrhizal ecology is imprinted in the genome of the dominant symbiotic fungus Cenococcum geophilum.</title>
        <authorList>
            <consortium name="DOE Joint Genome Institute"/>
            <person name="Peter M."/>
            <person name="Kohler A."/>
            <person name="Ohm R.A."/>
            <person name="Kuo A."/>
            <person name="Krutzmann J."/>
            <person name="Morin E."/>
            <person name="Arend M."/>
            <person name="Barry K.W."/>
            <person name="Binder M."/>
            <person name="Choi C."/>
            <person name="Clum A."/>
            <person name="Copeland A."/>
            <person name="Grisel N."/>
            <person name="Haridas S."/>
            <person name="Kipfer T."/>
            <person name="LaButti K."/>
            <person name="Lindquist E."/>
            <person name="Lipzen A."/>
            <person name="Maire R."/>
            <person name="Meier B."/>
            <person name="Mihaltcheva S."/>
            <person name="Molinier V."/>
            <person name="Murat C."/>
            <person name="Poggeler S."/>
            <person name="Quandt C.A."/>
            <person name="Sperisen C."/>
            <person name="Tritt A."/>
            <person name="Tisserant E."/>
            <person name="Crous P.W."/>
            <person name="Henrissat B."/>
            <person name="Nehls U."/>
            <person name="Egli S."/>
            <person name="Spatafora J.W."/>
            <person name="Grigoriev I.V."/>
            <person name="Martin F.M."/>
        </authorList>
    </citation>
    <scope>NUCLEOTIDE SEQUENCE [LARGE SCALE GENOMIC DNA]</scope>
    <source>
        <strain evidence="2 3">CBS 459.81</strain>
    </source>
</reference>
<dbReference type="AlphaFoldDB" id="A0A8E2JJQ2"/>
<dbReference type="EMBL" id="KV744827">
    <property type="protein sequence ID" value="OCK84963.1"/>
    <property type="molecule type" value="Genomic_DNA"/>
</dbReference>
<accession>A0A8E2JJQ2</accession>
<keyword evidence="1" id="KW-0472">Membrane</keyword>
<evidence type="ECO:0000313" key="3">
    <source>
        <dbReference type="Proteomes" id="UP000250266"/>
    </source>
</evidence>
<gene>
    <name evidence="2" type="ORF">K432DRAFT_82405</name>
</gene>
<dbReference type="Proteomes" id="UP000250266">
    <property type="component" value="Unassembled WGS sequence"/>
</dbReference>
<keyword evidence="1" id="KW-1133">Transmembrane helix</keyword>
<proteinExistence type="predicted"/>
<keyword evidence="1" id="KW-0812">Transmembrane</keyword>
<evidence type="ECO:0000313" key="2">
    <source>
        <dbReference type="EMBL" id="OCK84963.1"/>
    </source>
</evidence>